<feature type="domain" description="WYL" evidence="1">
    <location>
        <begin position="140"/>
        <end position="205"/>
    </location>
</feature>
<evidence type="ECO:0000313" key="4">
    <source>
        <dbReference type="EMBL" id="SEI85323.1"/>
    </source>
</evidence>
<accession>A0A1H6TZ53</accession>
<dbReference type="Pfam" id="PF19187">
    <property type="entry name" value="HTH_PafC"/>
    <property type="match status" value="1"/>
</dbReference>
<dbReference type="InterPro" id="IPR028349">
    <property type="entry name" value="PafC-like"/>
</dbReference>
<dbReference type="InterPro" id="IPR051534">
    <property type="entry name" value="CBASS_pafABC_assoc_protein"/>
</dbReference>
<feature type="domain" description="WCX" evidence="3">
    <location>
        <begin position="225"/>
        <end position="298"/>
    </location>
</feature>
<name>A0A1H6TZ53_9MICO</name>
<dbReference type="STRING" id="1043493.SAMN05421637_0192"/>
<dbReference type="PANTHER" id="PTHR34580:SF1">
    <property type="entry name" value="PROTEIN PAFC"/>
    <property type="match status" value="1"/>
</dbReference>
<gene>
    <name evidence="4" type="ORF">SAMN05421637_0192</name>
</gene>
<keyword evidence="4" id="KW-0647">Proteasome</keyword>
<dbReference type="eggNOG" id="COG2378">
    <property type="taxonomic scope" value="Bacteria"/>
</dbReference>
<feature type="domain" description="PafC HTH" evidence="2">
    <location>
        <begin position="7"/>
        <end position="119"/>
    </location>
</feature>
<evidence type="ECO:0000259" key="3">
    <source>
        <dbReference type="Pfam" id="PF25583"/>
    </source>
</evidence>
<dbReference type="InterPro" id="IPR057727">
    <property type="entry name" value="WCX_dom"/>
</dbReference>
<dbReference type="Pfam" id="PF25583">
    <property type="entry name" value="WCX"/>
    <property type="match status" value="1"/>
</dbReference>
<keyword evidence="5" id="KW-1185">Reference proteome</keyword>
<dbReference type="InterPro" id="IPR043839">
    <property type="entry name" value="PafC_HTH"/>
</dbReference>
<dbReference type="OrthoDB" id="3268930at2"/>
<dbReference type="RefSeq" id="WP_052405472.1">
    <property type="nucleotide sequence ID" value="NZ_BBLU01000001.1"/>
</dbReference>
<evidence type="ECO:0000313" key="5">
    <source>
        <dbReference type="Proteomes" id="UP000183315"/>
    </source>
</evidence>
<sequence length="302" mass="32757">MAEHATDRLVRMLGILTYVERHGDTPFSELAEHFGVTVAQVQADINALWVASEPGDSWSPIDFSSEAYDEDVASLVRNDGVTQVRLSPREAVALVGALSTMGAAGALPEAGAQLLAKLRDALAEPVTVVGDDQVGAEVREPLVSAIDRYRRVEVEYVDAMDRRSTRIVDPHRLVVIDGHAYLECFCRRAQDYRVLRLDRIASATVLDGAIEHAPTDSAGFSLTPAFRATVRVGRAGRYAVEDMPGVAIEDADDDVVATFDVVDAAWAAGRLLSVAPQLRSVEPKRLADALRRQATAVLDVQR</sequence>
<evidence type="ECO:0000259" key="2">
    <source>
        <dbReference type="Pfam" id="PF19187"/>
    </source>
</evidence>
<organism evidence="4 5">
    <name type="scientific">Demequina mangrovi</name>
    <dbReference type="NCBI Taxonomy" id="1043493"/>
    <lineage>
        <taxon>Bacteria</taxon>
        <taxon>Bacillati</taxon>
        <taxon>Actinomycetota</taxon>
        <taxon>Actinomycetes</taxon>
        <taxon>Micrococcales</taxon>
        <taxon>Demequinaceae</taxon>
        <taxon>Demequina</taxon>
    </lineage>
</organism>
<dbReference type="InterPro" id="IPR026881">
    <property type="entry name" value="WYL_dom"/>
</dbReference>
<evidence type="ECO:0000259" key="1">
    <source>
        <dbReference type="Pfam" id="PF13280"/>
    </source>
</evidence>
<dbReference type="PANTHER" id="PTHR34580">
    <property type="match status" value="1"/>
</dbReference>
<dbReference type="Pfam" id="PF13280">
    <property type="entry name" value="WYL"/>
    <property type="match status" value="1"/>
</dbReference>
<dbReference type="Proteomes" id="UP000183315">
    <property type="component" value="Unassembled WGS sequence"/>
</dbReference>
<protein>
    <submittedName>
        <fullName evidence="4">Proteasome accessory factor C</fullName>
    </submittedName>
</protein>
<dbReference type="AlphaFoldDB" id="A0A1H6TZ53"/>
<dbReference type="PIRSF" id="PIRSF016838">
    <property type="entry name" value="PafC"/>
    <property type="match status" value="1"/>
</dbReference>
<dbReference type="GO" id="GO:0000502">
    <property type="term" value="C:proteasome complex"/>
    <property type="evidence" value="ECO:0007669"/>
    <property type="project" value="UniProtKB-KW"/>
</dbReference>
<reference evidence="5" key="1">
    <citation type="submission" date="2016-10" db="EMBL/GenBank/DDBJ databases">
        <authorList>
            <person name="Varghese N."/>
        </authorList>
    </citation>
    <scope>NUCLEOTIDE SEQUENCE [LARGE SCALE GENOMIC DNA]</scope>
    <source>
        <strain evidence="5">DSM 24868</strain>
    </source>
</reference>
<proteinExistence type="predicted"/>
<dbReference type="PROSITE" id="PS52050">
    <property type="entry name" value="WYL"/>
    <property type="match status" value="1"/>
</dbReference>
<dbReference type="EMBL" id="FNZI01000001">
    <property type="protein sequence ID" value="SEI85323.1"/>
    <property type="molecule type" value="Genomic_DNA"/>
</dbReference>